<evidence type="ECO:0000313" key="1">
    <source>
        <dbReference type="EMBL" id="KAH7934314.1"/>
    </source>
</evidence>
<accession>A0ACB8C673</accession>
<organism evidence="1 2">
    <name type="scientific">Dermacentor silvarum</name>
    <name type="common">Tick</name>
    <dbReference type="NCBI Taxonomy" id="543639"/>
    <lineage>
        <taxon>Eukaryota</taxon>
        <taxon>Metazoa</taxon>
        <taxon>Ecdysozoa</taxon>
        <taxon>Arthropoda</taxon>
        <taxon>Chelicerata</taxon>
        <taxon>Arachnida</taxon>
        <taxon>Acari</taxon>
        <taxon>Parasitiformes</taxon>
        <taxon>Ixodida</taxon>
        <taxon>Ixodoidea</taxon>
        <taxon>Ixodidae</taxon>
        <taxon>Rhipicephalinae</taxon>
        <taxon>Dermacentor</taxon>
    </lineage>
</organism>
<gene>
    <name evidence="1" type="ORF">HPB49_024852</name>
</gene>
<sequence length="638" mass="71231">MDSGWIDDTKLCPMVQRSFVYDYMVKAIDQDGKPALDYRGFAEGINLFDSGNVGKALCQSKDGISSVKLCSKLLCWFVSRHFQHIISGELVRLERSRPLLQPDAILTIFPNVPKYISKPVPKKRNPKERLDPQFAPPKKKKSRIDVASPDTSDEDPRLPPTLDYQNVIVTSNQWALRSSILLEAVDSMQLCSGAARSVEFLLRAAPHDKLCKGLVSGPEKCCIASKYPRRLLLNQRCRARQPKRKEDYARKLKARTQATVRRLRAKAKSLDEALTQQKQANHAIEESALKKNIEKLPPKQKAEPQLVYPRLLEGRSSDGRFVLHVHDDLTLNLERASVAAPKLRVLEEENGASVTQVYDGHEINSDLYQDRDQLATVSVKMSGRSAEVAGIIGPNHRIEPVPTMERSESGLIPHMVYEIQHEKVNDKALSFVEKGSRFTARNADVKESVPREVVVEVFVVSDVPHHNHFKSTKEALVYICMMMNSSEDYLHGTGEYMHSSRTIKEFQGYAHKKKIDFGSPDIVYLLSGRNVVADGSGGKLDTSSSGIGYVGGICTSYYVALGEDIPGLFTGMHTMTHEIAHVLGSVHDGSGPSSAIEGHPGAVRCLWDYGYIMSYVDNGPNHHQFSYCSLKQIQYVLT</sequence>
<name>A0ACB8C673_DERSI</name>
<evidence type="ECO:0000313" key="2">
    <source>
        <dbReference type="Proteomes" id="UP000821865"/>
    </source>
</evidence>
<comment type="caution">
    <text evidence="1">The sequence shown here is derived from an EMBL/GenBank/DDBJ whole genome shotgun (WGS) entry which is preliminary data.</text>
</comment>
<protein>
    <submittedName>
        <fullName evidence="1">Uncharacterized protein</fullName>
    </submittedName>
</protein>
<dbReference type="Proteomes" id="UP000821865">
    <property type="component" value="Chromosome 9"/>
</dbReference>
<proteinExistence type="predicted"/>
<reference evidence="1" key="1">
    <citation type="submission" date="2020-05" db="EMBL/GenBank/DDBJ databases">
        <title>Large-scale comparative analyses of tick genomes elucidate their genetic diversity and vector capacities.</title>
        <authorList>
            <person name="Jia N."/>
            <person name="Wang J."/>
            <person name="Shi W."/>
            <person name="Du L."/>
            <person name="Sun Y."/>
            <person name="Zhan W."/>
            <person name="Jiang J."/>
            <person name="Wang Q."/>
            <person name="Zhang B."/>
            <person name="Ji P."/>
            <person name="Sakyi L.B."/>
            <person name="Cui X."/>
            <person name="Yuan T."/>
            <person name="Jiang B."/>
            <person name="Yang W."/>
            <person name="Lam T.T.-Y."/>
            <person name="Chang Q."/>
            <person name="Ding S."/>
            <person name="Wang X."/>
            <person name="Zhu J."/>
            <person name="Ruan X."/>
            <person name="Zhao L."/>
            <person name="Wei J."/>
            <person name="Que T."/>
            <person name="Du C."/>
            <person name="Cheng J."/>
            <person name="Dai P."/>
            <person name="Han X."/>
            <person name="Huang E."/>
            <person name="Gao Y."/>
            <person name="Liu J."/>
            <person name="Shao H."/>
            <person name="Ye R."/>
            <person name="Li L."/>
            <person name="Wei W."/>
            <person name="Wang X."/>
            <person name="Wang C."/>
            <person name="Yang T."/>
            <person name="Huo Q."/>
            <person name="Li W."/>
            <person name="Guo W."/>
            <person name="Chen H."/>
            <person name="Zhou L."/>
            <person name="Ni X."/>
            <person name="Tian J."/>
            <person name="Zhou Y."/>
            <person name="Sheng Y."/>
            <person name="Liu T."/>
            <person name="Pan Y."/>
            <person name="Xia L."/>
            <person name="Li J."/>
            <person name="Zhao F."/>
            <person name="Cao W."/>
        </authorList>
    </citation>
    <scope>NUCLEOTIDE SEQUENCE</scope>
    <source>
        <strain evidence="1">Dsil-2018</strain>
    </source>
</reference>
<keyword evidence="2" id="KW-1185">Reference proteome</keyword>
<dbReference type="EMBL" id="CM023478">
    <property type="protein sequence ID" value="KAH7934314.1"/>
    <property type="molecule type" value="Genomic_DNA"/>
</dbReference>